<feature type="signal peptide" evidence="2">
    <location>
        <begin position="1"/>
        <end position="30"/>
    </location>
</feature>
<name>A0A1S2XIP4_CICAR</name>
<dbReference type="OrthoDB" id="2019675at2759"/>
<dbReference type="PANTHER" id="PTHR36336">
    <property type="entry name" value="OS09G0560400 PROTEIN"/>
    <property type="match status" value="1"/>
</dbReference>
<keyword evidence="1" id="KW-0812">Transmembrane</keyword>
<gene>
    <name evidence="4" type="primary">LOC101512039</name>
</gene>
<accession>A0A1S2XIP4</accession>
<sequence length="219" mass="24277">MISSNSPFSFFFFFFFAISLFHQPSFRALGQQTEDSQHGHGFGDRVLLSFKEKPAGSNLTFDCAPSGPCVPCLYSEKGDEKYRCSETGYRIPLKCEEIKDSKKDAKKTKPQKTRSTLEISDSIANLHKVSHVSGEFTTSQSQRILVDDSSVSENKSQAYVTYRSCIPAVTEEKLSVLGFEGVVIFLLLVSGSFVYLRKKKAVAMSGYVAAGRGQANSRF</sequence>
<feature type="transmembrane region" description="Helical" evidence="1">
    <location>
        <begin position="174"/>
        <end position="196"/>
    </location>
</feature>
<reference evidence="3" key="1">
    <citation type="journal article" date="2013" name="Nat. Biotechnol.">
        <title>Draft genome sequence of chickpea (Cicer arietinum) provides a resource for trait improvement.</title>
        <authorList>
            <person name="Varshney R.K."/>
            <person name="Song C."/>
            <person name="Saxena R.K."/>
            <person name="Azam S."/>
            <person name="Yu S."/>
            <person name="Sharpe A.G."/>
            <person name="Cannon S."/>
            <person name="Baek J."/>
            <person name="Rosen B.D."/>
            <person name="Tar'an B."/>
            <person name="Millan T."/>
            <person name="Zhang X."/>
            <person name="Ramsay L.D."/>
            <person name="Iwata A."/>
            <person name="Wang Y."/>
            <person name="Nelson W."/>
            <person name="Farmer A.D."/>
            <person name="Gaur P.M."/>
            <person name="Soderlund C."/>
            <person name="Penmetsa R.V."/>
            <person name="Xu C."/>
            <person name="Bharti A.K."/>
            <person name="He W."/>
            <person name="Winter P."/>
            <person name="Zhao S."/>
            <person name="Hane J.K."/>
            <person name="Carrasquilla-Garcia N."/>
            <person name="Condie J.A."/>
            <person name="Upadhyaya H.D."/>
            <person name="Luo M.C."/>
            <person name="Thudi M."/>
            <person name="Gowda C.L."/>
            <person name="Singh N.P."/>
            <person name="Lichtenzveig J."/>
            <person name="Gali K.K."/>
            <person name="Rubio J."/>
            <person name="Nadarajan N."/>
            <person name="Dolezel J."/>
            <person name="Bansal K.C."/>
            <person name="Xu X."/>
            <person name="Edwards D."/>
            <person name="Zhang G."/>
            <person name="Kahl G."/>
            <person name="Gil J."/>
            <person name="Singh K.B."/>
            <person name="Datta S.K."/>
            <person name="Jackson S.A."/>
            <person name="Wang J."/>
            <person name="Cook D.R."/>
        </authorList>
    </citation>
    <scope>NUCLEOTIDE SEQUENCE [LARGE SCALE GENOMIC DNA]</scope>
    <source>
        <strain evidence="3">cv. CDC Frontier</strain>
    </source>
</reference>
<evidence type="ECO:0000313" key="3">
    <source>
        <dbReference type="Proteomes" id="UP000087171"/>
    </source>
</evidence>
<keyword evidence="3" id="KW-1185">Reference proteome</keyword>
<keyword evidence="1" id="KW-0472">Membrane</keyword>
<protein>
    <submittedName>
        <fullName evidence="4">Uncharacterized protein LOC101512039</fullName>
    </submittedName>
</protein>
<dbReference type="PANTHER" id="PTHR36336:SF1">
    <property type="entry name" value="OS09G0560400 PROTEIN"/>
    <property type="match status" value="1"/>
</dbReference>
<feature type="chain" id="PRO_5010291557" evidence="2">
    <location>
        <begin position="31"/>
        <end position="219"/>
    </location>
</feature>
<evidence type="ECO:0000256" key="1">
    <source>
        <dbReference type="SAM" id="Phobius"/>
    </source>
</evidence>
<dbReference type="PaxDb" id="3827-XP_004489946.1"/>
<dbReference type="STRING" id="3827.A0A1S2XIP4"/>
<dbReference type="Proteomes" id="UP000087171">
    <property type="component" value="Chromosome Ca2"/>
</dbReference>
<evidence type="ECO:0000256" key="2">
    <source>
        <dbReference type="SAM" id="SignalP"/>
    </source>
</evidence>
<dbReference type="AlphaFoldDB" id="A0A1S2XIP4"/>
<reference evidence="4" key="2">
    <citation type="submission" date="2025-08" db="UniProtKB">
        <authorList>
            <consortium name="RefSeq"/>
        </authorList>
    </citation>
    <scope>IDENTIFICATION</scope>
    <source>
        <tissue evidence="4">Etiolated seedlings</tissue>
    </source>
</reference>
<evidence type="ECO:0000313" key="4">
    <source>
        <dbReference type="RefSeq" id="XP_004489946.1"/>
    </source>
</evidence>
<dbReference type="RefSeq" id="XP_004489946.1">
    <property type="nucleotide sequence ID" value="XM_004489889.3"/>
</dbReference>
<keyword evidence="1" id="KW-1133">Transmembrane helix</keyword>
<proteinExistence type="predicted"/>
<keyword evidence="2" id="KW-0732">Signal</keyword>
<organism evidence="3 4">
    <name type="scientific">Cicer arietinum</name>
    <name type="common">Chickpea</name>
    <name type="synonym">Garbanzo</name>
    <dbReference type="NCBI Taxonomy" id="3827"/>
    <lineage>
        <taxon>Eukaryota</taxon>
        <taxon>Viridiplantae</taxon>
        <taxon>Streptophyta</taxon>
        <taxon>Embryophyta</taxon>
        <taxon>Tracheophyta</taxon>
        <taxon>Spermatophyta</taxon>
        <taxon>Magnoliopsida</taxon>
        <taxon>eudicotyledons</taxon>
        <taxon>Gunneridae</taxon>
        <taxon>Pentapetalae</taxon>
        <taxon>rosids</taxon>
        <taxon>fabids</taxon>
        <taxon>Fabales</taxon>
        <taxon>Fabaceae</taxon>
        <taxon>Papilionoideae</taxon>
        <taxon>50 kb inversion clade</taxon>
        <taxon>NPAAA clade</taxon>
        <taxon>Hologalegina</taxon>
        <taxon>IRL clade</taxon>
        <taxon>Cicereae</taxon>
        <taxon>Cicer</taxon>
    </lineage>
</organism>
<dbReference type="KEGG" id="cam:101512039"/>
<dbReference type="eggNOG" id="ENOG502S01C">
    <property type="taxonomic scope" value="Eukaryota"/>
</dbReference>
<dbReference type="GeneID" id="101512039"/>